<dbReference type="Pfam" id="PF00387">
    <property type="entry name" value="PI-PLC-Y"/>
    <property type="match status" value="1"/>
</dbReference>
<reference evidence="7" key="1">
    <citation type="journal article" date="2011" name="Genome Res.">
        <title>Deep small RNA sequencing from the nematode Ascaris reveals conservation, functional diversification, and novel developmental profiles.</title>
        <authorList>
            <person name="Wang J."/>
            <person name="Czech B."/>
            <person name="Crunk A."/>
            <person name="Wallace A."/>
            <person name="Mitreva M."/>
            <person name="Hannon G.J."/>
            <person name="Davis R.E."/>
        </authorList>
    </citation>
    <scope>NUCLEOTIDE SEQUENCE</scope>
</reference>
<name>F1LD16_ASCSU</name>
<dbReference type="CDD" id="cd00275">
    <property type="entry name" value="C2_PLC_like"/>
    <property type="match status" value="1"/>
</dbReference>
<evidence type="ECO:0000256" key="3">
    <source>
        <dbReference type="ARBA" id="ARBA00022963"/>
    </source>
</evidence>
<evidence type="ECO:0000256" key="5">
    <source>
        <dbReference type="RuleBase" id="RU361133"/>
    </source>
</evidence>
<evidence type="ECO:0000256" key="4">
    <source>
        <dbReference type="ARBA" id="ARBA00023098"/>
    </source>
</evidence>
<evidence type="ECO:0000256" key="2">
    <source>
        <dbReference type="ARBA" id="ARBA00022801"/>
    </source>
</evidence>
<dbReference type="PANTHER" id="PTHR10336:SF36">
    <property type="entry name" value="1-PHOSPHATIDYLINOSITOL 4,5-BISPHOSPHATE PHOSPHODIESTERASE BETA-4"/>
    <property type="match status" value="1"/>
</dbReference>
<dbReference type="GO" id="GO:0046488">
    <property type="term" value="P:phosphatidylinositol metabolic process"/>
    <property type="evidence" value="ECO:0007669"/>
    <property type="project" value="TreeGrafter"/>
</dbReference>
<evidence type="ECO:0000259" key="6">
    <source>
        <dbReference type="PROSITE" id="PS50008"/>
    </source>
</evidence>
<keyword evidence="2 5" id="KW-0378">Hydrolase</keyword>
<organism evidence="7">
    <name type="scientific">Ascaris suum</name>
    <name type="common">Pig roundworm</name>
    <name type="synonym">Ascaris lumbricoides</name>
    <dbReference type="NCBI Taxonomy" id="6253"/>
    <lineage>
        <taxon>Eukaryota</taxon>
        <taxon>Metazoa</taxon>
        <taxon>Ecdysozoa</taxon>
        <taxon>Nematoda</taxon>
        <taxon>Chromadorea</taxon>
        <taxon>Rhabditida</taxon>
        <taxon>Spirurina</taxon>
        <taxon>Ascaridomorpha</taxon>
        <taxon>Ascaridoidea</taxon>
        <taxon>Ascarididae</taxon>
        <taxon>Ascaris</taxon>
    </lineage>
</organism>
<keyword evidence="3 5" id="KW-0442">Lipid degradation</keyword>
<dbReference type="Gene3D" id="3.20.20.190">
    <property type="entry name" value="Phosphatidylinositol (PI) phosphodiesterase"/>
    <property type="match status" value="1"/>
</dbReference>
<dbReference type="SMART" id="SM00149">
    <property type="entry name" value="PLCYc"/>
    <property type="match status" value="1"/>
</dbReference>
<dbReference type="EC" id="3.1.4.11" evidence="1 5"/>
<dbReference type="EMBL" id="JI178313">
    <property type="protein sequence ID" value="ADY48020.1"/>
    <property type="molecule type" value="mRNA"/>
</dbReference>
<accession>F1LD16</accession>
<dbReference type="GO" id="GO:0004435">
    <property type="term" value="F:phosphatidylinositol-4,5-bisphosphate phospholipase C activity"/>
    <property type="evidence" value="ECO:0007669"/>
    <property type="project" value="UniProtKB-EC"/>
</dbReference>
<sequence>MPMFGWMVGIQMMALNFQTNGIEMQINTTMFEENGLCGYVLKPHILRDPAANINIFGDSIHSTVLANRIEIKVLSGQLLTTLSGQRSSISTYVQVDFYGLPLEQLKGRLKTKVVANNGINPVYASLKDEPFVIEKVRFPERSVVYFRLMSDRGEQLAHRVLPVHQMTNGYRHIILRNAANRPAGPASLFVYINIGFYAPPAHKALQDAFAEPLKALIKQEEMKMNFADPLNCKIEEEQVETDEVESDDEIDYDFNFVNQERKHSAFDRLKRIGHVFTRST</sequence>
<dbReference type="GO" id="GO:0048015">
    <property type="term" value="P:phosphatidylinositol-mediated signaling"/>
    <property type="evidence" value="ECO:0007669"/>
    <property type="project" value="TreeGrafter"/>
</dbReference>
<dbReference type="SUPFAM" id="SSF49562">
    <property type="entry name" value="C2 domain (Calcium/lipid-binding domain, CaLB)"/>
    <property type="match status" value="1"/>
</dbReference>
<dbReference type="InterPro" id="IPR035892">
    <property type="entry name" value="C2_domain_sf"/>
</dbReference>
<keyword evidence="4 5" id="KW-0443">Lipid metabolism</keyword>
<dbReference type="InterPro" id="IPR001711">
    <property type="entry name" value="PLipase_C_Pinositol-sp_Y"/>
</dbReference>
<dbReference type="PROSITE" id="PS50008">
    <property type="entry name" value="PIPLC_Y_DOMAIN"/>
    <property type="match status" value="1"/>
</dbReference>
<dbReference type="InterPro" id="IPR017946">
    <property type="entry name" value="PLC-like_Pdiesterase_TIM-brl"/>
</dbReference>
<evidence type="ECO:0000313" key="7">
    <source>
        <dbReference type="EMBL" id="ADY48020.1"/>
    </source>
</evidence>
<proteinExistence type="evidence at transcript level"/>
<dbReference type="AlphaFoldDB" id="F1LD16"/>
<comment type="catalytic activity">
    <reaction evidence="5">
        <text>a 1,2-diacyl-sn-glycero-3-phospho-(1D-myo-inositol-4,5-bisphosphate) + H2O = 1D-myo-inositol 1,4,5-trisphosphate + a 1,2-diacyl-sn-glycerol + H(+)</text>
        <dbReference type="Rhea" id="RHEA:33179"/>
        <dbReference type="ChEBI" id="CHEBI:15377"/>
        <dbReference type="ChEBI" id="CHEBI:15378"/>
        <dbReference type="ChEBI" id="CHEBI:17815"/>
        <dbReference type="ChEBI" id="CHEBI:58456"/>
        <dbReference type="ChEBI" id="CHEBI:203600"/>
        <dbReference type="EC" id="3.1.4.11"/>
    </reaction>
</comment>
<dbReference type="InterPro" id="IPR001192">
    <property type="entry name" value="PI-PLC_fam"/>
</dbReference>
<dbReference type="Gene3D" id="2.60.40.150">
    <property type="entry name" value="C2 domain"/>
    <property type="match status" value="1"/>
</dbReference>
<dbReference type="SUPFAM" id="SSF51695">
    <property type="entry name" value="PLC-like phosphodiesterases"/>
    <property type="match status" value="1"/>
</dbReference>
<dbReference type="SMART" id="SM00239">
    <property type="entry name" value="C2"/>
    <property type="match status" value="1"/>
</dbReference>
<dbReference type="GO" id="GO:0016042">
    <property type="term" value="P:lipid catabolic process"/>
    <property type="evidence" value="ECO:0007669"/>
    <property type="project" value="UniProtKB-KW"/>
</dbReference>
<protein>
    <recommendedName>
        <fullName evidence="1 5">Phosphoinositide phospholipase C</fullName>
        <ecNumber evidence="1 5">3.1.4.11</ecNumber>
    </recommendedName>
</protein>
<dbReference type="InterPro" id="IPR000008">
    <property type="entry name" value="C2_dom"/>
</dbReference>
<dbReference type="PANTHER" id="PTHR10336">
    <property type="entry name" value="PHOSPHOINOSITIDE-SPECIFIC PHOSPHOLIPASE C FAMILY PROTEIN"/>
    <property type="match status" value="1"/>
</dbReference>
<feature type="domain" description="PI-PLC Y-box" evidence="6">
    <location>
        <begin position="2"/>
        <end position="47"/>
    </location>
</feature>
<dbReference type="PRINTS" id="PR00390">
    <property type="entry name" value="PHPHLIPASEC"/>
</dbReference>
<evidence type="ECO:0000256" key="1">
    <source>
        <dbReference type="ARBA" id="ARBA00012368"/>
    </source>
</evidence>
<dbReference type="GO" id="GO:0051209">
    <property type="term" value="P:release of sequestered calcium ion into cytosol"/>
    <property type="evidence" value="ECO:0007669"/>
    <property type="project" value="TreeGrafter"/>
</dbReference>